<dbReference type="InterPro" id="IPR036291">
    <property type="entry name" value="NAD(P)-bd_dom_sf"/>
</dbReference>
<protein>
    <submittedName>
        <fullName evidence="4">Polysaccharide biosynthesis protein</fullName>
    </submittedName>
</protein>
<dbReference type="SUPFAM" id="SSF53335">
    <property type="entry name" value="S-adenosyl-L-methionine-dependent methyltransferases"/>
    <property type="match status" value="1"/>
</dbReference>
<dbReference type="Pfam" id="PF02719">
    <property type="entry name" value="Polysacc_synt_2"/>
    <property type="match status" value="1"/>
</dbReference>
<dbReference type="PANTHER" id="PTHR43318:SF1">
    <property type="entry name" value="POLYSACCHARIDE BIOSYNTHESIS PROTEIN EPSC-RELATED"/>
    <property type="match status" value="1"/>
</dbReference>
<sequence length="651" mass="71484">MSKRLKGVFDWQRPRKQALMMAGDAVMMMLVVWAAFSLRMGDVLSDKLFAYWYLPLVLPLLSVPLFYWSGMYSAVVRYMGPSDVWAVVRGVTLSTLVFVAIVAFLGLQGVPRATITIYWLIALLLIGGSRFLIRAWHQADRHRRAAEEPVIIYGAGSAGLQLVSSLLSTGDYLPVAFVDDNPRLHGTMIRGVPVYPPMRLGRLIAQLGVGNILLALPTATLGRRREILATLERYPVHVRTLPSMTDLVSGAARLQDIREVDVEDLLGREAVPPDPDLLSRCVTRQSVMITGAGGSIGSELCRQVLAQSPRRLVLLERSELALYRIEQELTALASVNDQTIEIIPVLGSVLHRKRMRHSLERYGVDTVYHAAAYKHVPLVEANPVEGVRNNGFGTWHAALAAEDAGVSHFVLVSTDKAVRPTSVMGASKRIAEFAVQAIAARGSTTRFGIVRFGNVLDSSGSVIPLFRRQIREGGPVTVTHPDATRYFMTIPEAASLVIQSGAMANAGEVFVLDMSEPVRIRDLARRLIQLSGCSVRDQGNAKGDIAIEFIGLRPGEKLHEELVQGDDIMGTSHPMILQAREAHPEWQVFVDWITALDEAFHAQDLERVMALVVECVPGYRRQALASAGTRADSQGADVVSIQRPSAGFRKI</sequence>
<feature type="transmembrane region" description="Helical" evidence="2">
    <location>
        <begin position="50"/>
        <end position="72"/>
    </location>
</feature>
<keyword evidence="2" id="KW-0472">Membrane</keyword>
<keyword evidence="2" id="KW-1133">Transmembrane helix</keyword>
<dbReference type="InterPro" id="IPR029063">
    <property type="entry name" value="SAM-dependent_MTases_sf"/>
</dbReference>
<evidence type="ECO:0000259" key="3">
    <source>
        <dbReference type="Pfam" id="PF02719"/>
    </source>
</evidence>
<dbReference type="PANTHER" id="PTHR43318">
    <property type="entry name" value="UDP-N-ACETYLGLUCOSAMINE 4,6-DEHYDRATASE"/>
    <property type="match status" value="1"/>
</dbReference>
<keyword evidence="2" id="KW-0812">Transmembrane</keyword>
<proteinExistence type="inferred from homology"/>
<gene>
    <name evidence="4" type="ORF">FKY71_11150</name>
</gene>
<dbReference type="STRING" id="1260251.SPISAL_08115"/>
<feature type="transmembrane region" description="Helical" evidence="2">
    <location>
        <begin position="21"/>
        <end position="38"/>
    </location>
</feature>
<organism evidence="4 5">
    <name type="scientific">Spiribacter salinus</name>
    <dbReference type="NCBI Taxonomy" id="1335746"/>
    <lineage>
        <taxon>Bacteria</taxon>
        <taxon>Pseudomonadati</taxon>
        <taxon>Pseudomonadota</taxon>
        <taxon>Gammaproteobacteria</taxon>
        <taxon>Chromatiales</taxon>
        <taxon>Ectothiorhodospiraceae</taxon>
        <taxon>Spiribacter</taxon>
    </lineage>
</organism>
<name>A0A540VQA0_9GAMM</name>
<dbReference type="AlphaFoldDB" id="A0A540VQA0"/>
<dbReference type="CDD" id="cd05237">
    <property type="entry name" value="UDP_invert_4-6DH_SDR_e"/>
    <property type="match status" value="1"/>
</dbReference>
<dbReference type="SUPFAM" id="SSF51735">
    <property type="entry name" value="NAD(P)-binding Rossmann-fold domains"/>
    <property type="match status" value="1"/>
</dbReference>
<dbReference type="Proteomes" id="UP000315400">
    <property type="component" value="Unassembled WGS sequence"/>
</dbReference>
<dbReference type="Pfam" id="PF13727">
    <property type="entry name" value="CoA_binding_3"/>
    <property type="match status" value="1"/>
</dbReference>
<reference evidence="4 5" key="1">
    <citation type="submission" date="2019-06" db="EMBL/GenBank/DDBJ databases">
        <title>Metagenome assembled Genome of Spiribacter salinus SL48-SHIP from the microbial mat of Salt Lake 48 (Novosibirsk region, Russia).</title>
        <authorList>
            <person name="Shipova A."/>
            <person name="Rozanov A.S."/>
            <person name="Bryanskaya A.V."/>
            <person name="Peltek S.E."/>
        </authorList>
    </citation>
    <scope>NUCLEOTIDE SEQUENCE [LARGE SCALE GENOMIC DNA]</scope>
    <source>
        <strain evidence="4">SL48-SHIP-2</strain>
    </source>
</reference>
<evidence type="ECO:0000256" key="1">
    <source>
        <dbReference type="ARBA" id="ARBA00007430"/>
    </source>
</evidence>
<comment type="caution">
    <text evidence="4">The sequence shown here is derived from an EMBL/GenBank/DDBJ whole genome shotgun (WGS) entry which is preliminary data.</text>
</comment>
<accession>A0A540VQA0</accession>
<comment type="similarity">
    <text evidence="1">Belongs to the polysaccharide synthase family.</text>
</comment>
<evidence type="ECO:0000313" key="5">
    <source>
        <dbReference type="Proteomes" id="UP000315400"/>
    </source>
</evidence>
<feature type="transmembrane region" description="Helical" evidence="2">
    <location>
        <begin position="84"/>
        <end position="107"/>
    </location>
</feature>
<dbReference type="EMBL" id="VIFK01000110">
    <property type="protein sequence ID" value="TQE98944.1"/>
    <property type="molecule type" value="Genomic_DNA"/>
</dbReference>
<dbReference type="InterPro" id="IPR051203">
    <property type="entry name" value="Polysaccharide_Synthase-Rel"/>
</dbReference>
<feature type="domain" description="Polysaccharide biosynthesis protein CapD-like" evidence="3">
    <location>
        <begin position="287"/>
        <end position="579"/>
    </location>
</feature>
<dbReference type="InterPro" id="IPR003869">
    <property type="entry name" value="Polysac_CapD-like"/>
</dbReference>
<feature type="transmembrane region" description="Helical" evidence="2">
    <location>
        <begin position="113"/>
        <end position="133"/>
    </location>
</feature>
<evidence type="ECO:0000313" key="4">
    <source>
        <dbReference type="EMBL" id="TQE98944.1"/>
    </source>
</evidence>
<evidence type="ECO:0000256" key="2">
    <source>
        <dbReference type="SAM" id="Phobius"/>
    </source>
</evidence>
<dbReference type="Gene3D" id="3.40.50.720">
    <property type="entry name" value="NAD(P)-binding Rossmann-like Domain"/>
    <property type="match status" value="2"/>
</dbReference>